<dbReference type="UniPathway" id="UPA00074">
    <property type="reaction ID" value="UER00126"/>
</dbReference>
<name>A0A069RDW6_PEPLI</name>
<dbReference type="NCBIfam" id="TIGR00639">
    <property type="entry name" value="PurN"/>
    <property type="match status" value="1"/>
</dbReference>
<dbReference type="RefSeq" id="WP_038267004.1">
    <property type="nucleotide sequence ID" value="NZ_FSRH01000012.1"/>
</dbReference>
<dbReference type="SUPFAM" id="SSF53328">
    <property type="entry name" value="Formyltransferase"/>
    <property type="match status" value="1"/>
</dbReference>
<dbReference type="AlphaFoldDB" id="A0A069RDW6"/>
<dbReference type="EC" id="2.1.2.2" evidence="4"/>
<evidence type="ECO:0000256" key="1">
    <source>
        <dbReference type="ARBA" id="ARBA00005054"/>
    </source>
</evidence>
<dbReference type="GO" id="GO:0004644">
    <property type="term" value="F:phosphoribosylglycinamide formyltransferase activity"/>
    <property type="evidence" value="ECO:0007669"/>
    <property type="project" value="UniProtKB-UniRule"/>
</dbReference>
<dbReference type="Proteomes" id="UP000027946">
    <property type="component" value="Unassembled WGS sequence"/>
</dbReference>
<keyword evidence="2 4" id="KW-0808">Transferase</keyword>
<feature type="site" description="Raises pKa of active site His" evidence="4">
    <location>
        <position position="141"/>
    </location>
</feature>
<comment type="pathway">
    <text evidence="1 4">Purine metabolism; IMP biosynthesis via de novo pathway; N(2)-formyl-N(1)-(5-phospho-D-ribosyl)glycinamide from N(1)-(5-phospho-D-ribosyl)glycinamide (10-formyl THF route): step 1/1.</text>
</comment>
<evidence type="ECO:0000313" key="7">
    <source>
        <dbReference type="Proteomes" id="UP000027946"/>
    </source>
</evidence>
<dbReference type="GO" id="GO:0006189">
    <property type="term" value="P:'de novo' IMP biosynthetic process"/>
    <property type="evidence" value="ECO:0007669"/>
    <property type="project" value="UniProtKB-UniRule"/>
</dbReference>
<feature type="active site" description="Proton donor" evidence="4">
    <location>
        <position position="100"/>
    </location>
</feature>
<feature type="binding site" evidence="4">
    <location>
        <position position="98"/>
    </location>
    <ligand>
        <name>(6R)-10-formyltetrahydrofolate</name>
        <dbReference type="ChEBI" id="CHEBI:195366"/>
    </ligand>
</feature>
<evidence type="ECO:0000256" key="3">
    <source>
        <dbReference type="ARBA" id="ARBA00022755"/>
    </source>
</evidence>
<feature type="binding site" evidence="4">
    <location>
        <begin position="12"/>
        <end position="14"/>
    </location>
    <ligand>
        <name>N(1)-(5-phospho-beta-D-ribosyl)glycinamide</name>
        <dbReference type="ChEBI" id="CHEBI:143788"/>
    </ligand>
</feature>
<gene>
    <name evidence="4 6" type="primary">purN</name>
    <name evidence="6" type="ORF">CLIT_20c00400</name>
</gene>
<dbReference type="PANTHER" id="PTHR43369">
    <property type="entry name" value="PHOSPHORIBOSYLGLYCINAMIDE FORMYLTRANSFERASE"/>
    <property type="match status" value="1"/>
</dbReference>
<accession>A0A069RDW6</accession>
<reference evidence="6 7" key="1">
    <citation type="submission" date="2014-03" db="EMBL/GenBank/DDBJ databases">
        <title>Genome sequence of Clostridium litorale W6, DSM 5388.</title>
        <authorList>
            <person name="Poehlein A."/>
            <person name="Jagirdar A."/>
            <person name="Khonsari B."/>
            <person name="Chibani C.M."/>
            <person name="Gutierrez Gutierrez D.A."/>
            <person name="Davydova E."/>
            <person name="Alghaithi H.S."/>
            <person name="Nair K.P."/>
            <person name="Dhamotharan K."/>
            <person name="Chandran L."/>
            <person name="G W."/>
            <person name="Daniel R."/>
        </authorList>
    </citation>
    <scope>NUCLEOTIDE SEQUENCE [LARGE SCALE GENOMIC DNA]</scope>
    <source>
        <strain evidence="6 7">W6</strain>
    </source>
</reference>
<evidence type="ECO:0000313" key="6">
    <source>
        <dbReference type="EMBL" id="KDR94395.1"/>
    </source>
</evidence>
<evidence type="ECO:0000256" key="4">
    <source>
        <dbReference type="HAMAP-Rule" id="MF_01930"/>
    </source>
</evidence>
<dbReference type="Gene3D" id="3.40.50.170">
    <property type="entry name" value="Formyl transferase, N-terminal domain"/>
    <property type="match status" value="1"/>
</dbReference>
<comment type="similarity">
    <text evidence="4">Belongs to the GART family.</text>
</comment>
<dbReference type="InterPro" id="IPR004607">
    <property type="entry name" value="GART"/>
</dbReference>
<dbReference type="CDD" id="cd08645">
    <property type="entry name" value="FMT_core_GART"/>
    <property type="match status" value="1"/>
</dbReference>
<feature type="domain" description="Formyl transferase N-terminal" evidence="5">
    <location>
        <begin position="3"/>
        <end position="178"/>
    </location>
</feature>
<dbReference type="HAMAP" id="MF_01930">
    <property type="entry name" value="PurN"/>
    <property type="match status" value="1"/>
</dbReference>
<evidence type="ECO:0000256" key="2">
    <source>
        <dbReference type="ARBA" id="ARBA00022679"/>
    </source>
</evidence>
<dbReference type="Pfam" id="PF00551">
    <property type="entry name" value="Formyl_trans_N"/>
    <property type="match status" value="1"/>
</dbReference>
<keyword evidence="3 4" id="KW-0658">Purine biosynthesis</keyword>
<protein>
    <recommendedName>
        <fullName evidence="4">Phosphoribosylglycinamide formyltransferase</fullName>
        <ecNumber evidence="4">2.1.2.2</ecNumber>
    </recommendedName>
    <alternativeName>
        <fullName evidence="4">5'-phosphoribosylglycinamide transformylase</fullName>
    </alternativeName>
    <alternativeName>
        <fullName evidence="4">GAR transformylase</fullName>
        <shortName evidence="4">GART</shortName>
    </alternativeName>
</protein>
<dbReference type="STRING" id="1121324.CLIT_20c00400"/>
<comment type="function">
    <text evidence="4">Catalyzes the transfer of a formyl group from 10-formyltetrahydrofolate to 5-phospho-ribosyl-glycinamide (GAR), producing 5-phospho-ribosyl-N-formylglycinamide (FGAR) and tetrahydrofolate.</text>
</comment>
<dbReference type="GO" id="GO:0005829">
    <property type="term" value="C:cytosol"/>
    <property type="evidence" value="ECO:0007669"/>
    <property type="project" value="TreeGrafter"/>
</dbReference>
<feature type="binding site" evidence="4">
    <location>
        <begin position="81"/>
        <end position="84"/>
    </location>
    <ligand>
        <name>(6R)-10-formyltetrahydrofolate</name>
        <dbReference type="ChEBI" id="CHEBI:195366"/>
    </ligand>
</feature>
<dbReference type="eggNOG" id="COG0299">
    <property type="taxonomic scope" value="Bacteria"/>
</dbReference>
<dbReference type="InterPro" id="IPR036477">
    <property type="entry name" value="Formyl_transf_N_sf"/>
</dbReference>
<dbReference type="EMBL" id="JJMM01000020">
    <property type="protein sequence ID" value="KDR94395.1"/>
    <property type="molecule type" value="Genomic_DNA"/>
</dbReference>
<sequence length="198" mass="21890">MVNIAVLVSGSGSNLQAVIDACENGHINGRIKIVISNREEAYGLQRAKDASINAVFEKDEKRVIDIIEGEDIDLVVLAGYLKILSPDFIKRFENKIINIHPSLIPSFCGKGYYGKIVHQKAIEYGVKLSGATVHFVNEEPDGGPIILQRAVPVYDEDNADSLQKRVLEIEHELIVDAVKLYCDGKLKIVGRRVHTNGK</sequence>
<comment type="caution">
    <text evidence="6">The sequence shown here is derived from an EMBL/GenBank/DDBJ whole genome shotgun (WGS) entry which is preliminary data.</text>
</comment>
<dbReference type="OrthoDB" id="9806170at2"/>
<comment type="catalytic activity">
    <reaction evidence="4">
        <text>N(1)-(5-phospho-beta-D-ribosyl)glycinamide + (6R)-10-formyltetrahydrofolate = N(2)-formyl-N(1)-(5-phospho-beta-D-ribosyl)glycinamide + (6S)-5,6,7,8-tetrahydrofolate + H(+)</text>
        <dbReference type="Rhea" id="RHEA:15053"/>
        <dbReference type="ChEBI" id="CHEBI:15378"/>
        <dbReference type="ChEBI" id="CHEBI:57453"/>
        <dbReference type="ChEBI" id="CHEBI:143788"/>
        <dbReference type="ChEBI" id="CHEBI:147286"/>
        <dbReference type="ChEBI" id="CHEBI:195366"/>
        <dbReference type="EC" id="2.1.2.2"/>
    </reaction>
</comment>
<proteinExistence type="inferred from homology"/>
<dbReference type="InterPro" id="IPR002376">
    <property type="entry name" value="Formyl_transf_N"/>
</dbReference>
<evidence type="ECO:0000259" key="5">
    <source>
        <dbReference type="Pfam" id="PF00551"/>
    </source>
</evidence>
<dbReference type="PANTHER" id="PTHR43369:SF2">
    <property type="entry name" value="PHOSPHORIBOSYLGLYCINAMIDE FORMYLTRANSFERASE"/>
    <property type="match status" value="1"/>
</dbReference>
<comment type="caution">
    <text evidence="4">Lacks conserved residue(s) required for the propagation of feature annotation.</text>
</comment>
<organism evidence="6 7">
    <name type="scientific">Peptoclostridium litorale DSM 5388</name>
    <dbReference type="NCBI Taxonomy" id="1121324"/>
    <lineage>
        <taxon>Bacteria</taxon>
        <taxon>Bacillati</taxon>
        <taxon>Bacillota</taxon>
        <taxon>Clostridia</taxon>
        <taxon>Peptostreptococcales</taxon>
        <taxon>Peptoclostridiaceae</taxon>
        <taxon>Peptoclostridium</taxon>
    </lineage>
</organism>
<keyword evidence="7" id="KW-1185">Reference proteome</keyword>